<comment type="subcellular location">
    <subcellularLocation>
        <location evidence="1">Membrane</location>
        <topology evidence="1">Multi-pass membrane protein</topology>
    </subcellularLocation>
</comment>
<keyword evidence="10" id="KW-0769">Symport</keyword>
<evidence type="ECO:0000256" key="16">
    <source>
        <dbReference type="ARBA" id="ARBA00023201"/>
    </source>
</evidence>
<dbReference type="PANTHER" id="PTHR10846:SF61">
    <property type="entry name" value="SODIUM_POTASSIUM_CALCIUM EXCHANGER 5"/>
    <property type="match status" value="1"/>
</dbReference>
<evidence type="ECO:0000256" key="14">
    <source>
        <dbReference type="ARBA" id="ARBA00023065"/>
    </source>
</evidence>
<feature type="transmembrane region" description="Helical" evidence="18">
    <location>
        <begin position="243"/>
        <end position="265"/>
    </location>
</feature>
<proteinExistence type="inferred from homology"/>
<evidence type="ECO:0000313" key="21">
    <source>
        <dbReference type="RefSeq" id="XP_035667779.1"/>
    </source>
</evidence>
<evidence type="ECO:0000256" key="8">
    <source>
        <dbReference type="ARBA" id="ARBA00022729"/>
    </source>
</evidence>
<dbReference type="GO" id="GO:0006874">
    <property type="term" value="P:intracellular calcium ion homeostasis"/>
    <property type="evidence" value="ECO:0000318"/>
    <property type="project" value="GO_Central"/>
</dbReference>
<dbReference type="RefSeq" id="XP_035667779.1">
    <property type="nucleotide sequence ID" value="XM_035811886.1"/>
</dbReference>
<evidence type="ECO:0000259" key="19">
    <source>
        <dbReference type="Pfam" id="PF01699"/>
    </source>
</evidence>
<keyword evidence="8" id="KW-0732">Signal</keyword>
<reference evidence="21" key="3">
    <citation type="submission" date="2025-08" db="UniProtKB">
        <authorList>
            <consortium name="RefSeq"/>
        </authorList>
    </citation>
    <scope>IDENTIFICATION</scope>
</reference>
<feature type="transmembrane region" description="Helical" evidence="18">
    <location>
        <begin position="61"/>
        <end position="77"/>
    </location>
</feature>
<evidence type="ECO:0000256" key="18">
    <source>
        <dbReference type="SAM" id="Phobius"/>
    </source>
</evidence>
<organism evidence="20 21">
    <name type="scientific">Branchiostoma floridae</name>
    <name type="common">Florida lancelet</name>
    <name type="synonym">Amphioxus</name>
    <dbReference type="NCBI Taxonomy" id="7739"/>
    <lineage>
        <taxon>Eukaryota</taxon>
        <taxon>Metazoa</taxon>
        <taxon>Chordata</taxon>
        <taxon>Cephalochordata</taxon>
        <taxon>Leptocardii</taxon>
        <taxon>Amphioxiformes</taxon>
        <taxon>Branchiostomatidae</taxon>
        <taxon>Branchiostoma</taxon>
    </lineage>
</organism>
<evidence type="ECO:0000256" key="1">
    <source>
        <dbReference type="ARBA" id="ARBA00004141"/>
    </source>
</evidence>
<keyword evidence="13" id="KW-0915">Sodium</keyword>
<dbReference type="GO" id="GO:0070588">
    <property type="term" value="P:calcium ion transmembrane transport"/>
    <property type="evidence" value="ECO:0000318"/>
    <property type="project" value="GO_Central"/>
</dbReference>
<comment type="catalytic activity">
    <reaction evidence="17">
        <text>Ca(2+)(out) + K(+)(out) + 4 Na(+)(in) = Ca(2+)(in) + K(+)(in) + 4 Na(+)(out)</text>
        <dbReference type="Rhea" id="RHEA:69967"/>
        <dbReference type="ChEBI" id="CHEBI:29101"/>
        <dbReference type="ChEBI" id="CHEBI:29103"/>
        <dbReference type="ChEBI" id="CHEBI:29108"/>
    </reaction>
</comment>
<protein>
    <submittedName>
        <fullName evidence="21">Sodium/potassium/calcium exchanger 4-like</fullName>
    </submittedName>
</protein>
<keyword evidence="5" id="KW-0633">Potassium transport</keyword>
<evidence type="ECO:0000256" key="5">
    <source>
        <dbReference type="ARBA" id="ARBA00022538"/>
    </source>
</evidence>
<keyword evidence="4" id="KW-0050">Antiport</keyword>
<keyword evidence="16" id="KW-0739">Sodium transport</keyword>
<dbReference type="InterPro" id="IPR044880">
    <property type="entry name" value="NCX_ion-bd_dom_sf"/>
</dbReference>
<name>A0A9J7KPF4_BRAFL</name>
<evidence type="ECO:0000256" key="15">
    <source>
        <dbReference type="ARBA" id="ARBA00023136"/>
    </source>
</evidence>
<dbReference type="KEGG" id="bfo:118410309"/>
<dbReference type="GO" id="GO:0005262">
    <property type="term" value="F:calcium channel activity"/>
    <property type="evidence" value="ECO:0000318"/>
    <property type="project" value="GO_Central"/>
</dbReference>
<keyword evidence="12 18" id="KW-1133">Transmembrane helix</keyword>
<evidence type="ECO:0000256" key="12">
    <source>
        <dbReference type="ARBA" id="ARBA00022989"/>
    </source>
</evidence>
<evidence type="ECO:0000256" key="6">
    <source>
        <dbReference type="ARBA" id="ARBA00022568"/>
    </source>
</evidence>
<keyword evidence="14" id="KW-0406">Ion transport</keyword>
<keyword evidence="20" id="KW-1185">Reference proteome</keyword>
<evidence type="ECO:0000256" key="17">
    <source>
        <dbReference type="ARBA" id="ARBA00033627"/>
    </source>
</evidence>
<dbReference type="GO" id="GO:0005886">
    <property type="term" value="C:plasma membrane"/>
    <property type="evidence" value="ECO:0000318"/>
    <property type="project" value="GO_Central"/>
</dbReference>
<evidence type="ECO:0000256" key="3">
    <source>
        <dbReference type="ARBA" id="ARBA00022448"/>
    </source>
</evidence>
<keyword evidence="7 18" id="KW-0812">Transmembrane</keyword>
<evidence type="ECO:0000313" key="20">
    <source>
        <dbReference type="Proteomes" id="UP000001554"/>
    </source>
</evidence>
<dbReference type="GeneID" id="118410309"/>
<feature type="domain" description="Sodium/calcium exchanger membrane region" evidence="19">
    <location>
        <begin position="2"/>
        <end position="73"/>
    </location>
</feature>
<evidence type="ECO:0000256" key="4">
    <source>
        <dbReference type="ARBA" id="ARBA00022449"/>
    </source>
</evidence>
<feature type="transmembrane region" description="Helical" evidence="18">
    <location>
        <begin position="277"/>
        <end position="299"/>
    </location>
</feature>
<keyword evidence="11" id="KW-0630">Potassium</keyword>
<dbReference type="AlphaFoldDB" id="A0A9J7KPF4"/>
<evidence type="ECO:0000256" key="11">
    <source>
        <dbReference type="ARBA" id="ARBA00022958"/>
    </source>
</evidence>
<dbReference type="InterPro" id="IPR004481">
    <property type="entry name" value="K/Na/Ca-exchanger"/>
</dbReference>
<sequence>MAGTAVANYTLIIGCCCLMKRKDQQVRLEAWPLTRDTLWYIFSLGVLFVIIFNGKIDWSESLCLLVVYVLYIFSMHFDDSLQRQFDRLVLRRNPETGQTRCCCVPMTGEDTGHGLLTGEKLWDGDSQQEQEEEEEAESVLAVPESPARRVLWVLCLPMIVPMFLTIPDCRRKPWRKWFPLTFLMSMVWSTVFSYVLIWMVTVIGFAMGASDTLMGITLLGAGTSVPDLVACVVATWAGEGDMAISAAVGAITFDILLCLGLPWFIKTVFLDHFGVVLVQTAGLSLTLGSIFLTIAFVFAGVCLSRWQFRRAFGAACFVVYVAFVVFAVFTEEMFTGTIAFYPDCENAPT</sequence>
<reference evidence="21" key="1">
    <citation type="journal article" date="2016" name="Genome Biol. Evol.">
        <title>Conserved non-coding elements in the most distant genera of cephalochordates: the Goldilocks principle.</title>
        <authorList>
            <person name="Yue J.X."/>
            <person name="Kozmikova I."/>
            <person name="Ono H."/>
            <person name="Nossa C.W."/>
            <person name="Kozmik Z."/>
            <person name="Putnam N.H."/>
            <person name="Yu J.K."/>
            <person name="Holland L.Z."/>
        </authorList>
    </citation>
    <scope>NUCLEOTIDE SEQUENCE</scope>
</reference>
<dbReference type="OrthoDB" id="2127281at2759"/>
<feature type="transmembrane region" description="Helical" evidence="18">
    <location>
        <begin position="213"/>
        <end position="236"/>
    </location>
</feature>
<keyword evidence="15 18" id="KW-0472">Membrane</keyword>
<feature type="transmembrane region" description="Helical" evidence="18">
    <location>
        <begin position="178"/>
        <end position="207"/>
    </location>
</feature>
<dbReference type="Pfam" id="PF01699">
    <property type="entry name" value="Na_Ca_ex"/>
    <property type="match status" value="2"/>
</dbReference>
<feature type="transmembrane region" description="Helical" evidence="18">
    <location>
        <begin position="37"/>
        <end position="54"/>
    </location>
</feature>
<evidence type="ECO:0000256" key="13">
    <source>
        <dbReference type="ARBA" id="ARBA00023053"/>
    </source>
</evidence>
<dbReference type="Gene3D" id="1.20.1420.30">
    <property type="entry name" value="NCX, central ion-binding region"/>
    <property type="match status" value="2"/>
</dbReference>
<feature type="transmembrane region" description="Helical" evidence="18">
    <location>
        <begin position="150"/>
        <end position="166"/>
    </location>
</feature>
<dbReference type="InterPro" id="IPR004837">
    <property type="entry name" value="NaCa_Exmemb"/>
</dbReference>
<keyword evidence="9" id="KW-0106">Calcium</keyword>
<keyword evidence="6" id="KW-0109">Calcium transport</keyword>
<dbReference type="FunFam" id="1.20.1420.30:FF:000009">
    <property type="entry name" value="sodium/potassium/calcium exchanger 5 isoform X2"/>
    <property type="match status" value="1"/>
</dbReference>
<dbReference type="PANTHER" id="PTHR10846">
    <property type="entry name" value="SODIUM/POTASSIUM/CALCIUM EXCHANGER"/>
    <property type="match status" value="1"/>
</dbReference>
<dbReference type="OMA" id="CVVATWA"/>
<evidence type="ECO:0000256" key="9">
    <source>
        <dbReference type="ARBA" id="ARBA00022837"/>
    </source>
</evidence>
<evidence type="ECO:0000256" key="10">
    <source>
        <dbReference type="ARBA" id="ARBA00022847"/>
    </source>
</evidence>
<feature type="domain" description="Sodium/calcium exchanger membrane region" evidence="19">
    <location>
        <begin position="179"/>
        <end position="328"/>
    </location>
</feature>
<evidence type="ECO:0000256" key="2">
    <source>
        <dbReference type="ARBA" id="ARBA00005364"/>
    </source>
</evidence>
<comment type="similarity">
    <text evidence="2">Belongs to the Ca(2+):cation antiporter (CaCA) (TC 2.A.19) family. SLC24A subfamily.</text>
</comment>
<reference evidence="20" key="2">
    <citation type="journal article" date="2020" name="Nat. Ecol. Evol.">
        <title>Deeply conserved synteny resolves early events in vertebrate evolution.</title>
        <authorList>
            <person name="Simakov O."/>
            <person name="Marletaz F."/>
            <person name="Yue J.X."/>
            <person name="O'Connell B."/>
            <person name="Jenkins J."/>
            <person name="Brandt A."/>
            <person name="Calef R."/>
            <person name="Tung C.H."/>
            <person name="Huang T.K."/>
            <person name="Schmutz J."/>
            <person name="Satoh N."/>
            <person name="Yu J.K."/>
            <person name="Putnam N.H."/>
            <person name="Green R.E."/>
            <person name="Rokhsar D.S."/>
        </authorList>
    </citation>
    <scope>NUCLEOTIDE SEQUENCE [LARGE SCALE GENOMIC DNA]</scope>
    <source>
        <strain evidence="20">S238N-H82</strain>
    </source>
</reference>
<dbReference type="Proteomes" id="UP000001554">
    <property type="component" value="Chromosome 2"/>
</dbReference>
<dbReference type="GO" id="GO:0008273">
    <property type="term" value="F:calcium, potassium:sodium antiporter activity"/>
    <property type="evidence" value="ECO:0000318"/>
    <property type="project" value="GO_Central"/>
</dbReference>
<dbReference type="GO" id="GO:0015293">
    <property type="term" value="F:symporter activity"/>
    <property type="evidence" value="ECO:0007669"/>
    <property type="project" value="UniProtKB-KW"/>
</dbReference>
<accession>A0A9J7KPF4</accession>
<feature type="transmembrane region" description="Helical" evidence="18">
    <location>
        <begin position="311"/>
        <end position="329"/>
    </location>
</feature>
<gene>
    <name evidence="21" type="primary">LOC118410309</name>
</gene>
<keyword evidence="3" id="KW-0813">Transport</keyword>
<evidence type="ECO:0000256" key="7">
    <source>
        <dbReference type="ARBA" id="ARBA00022692"/>
    </source>
</evidence>